<dbReference type="Pfam" id="PF13561">
    <property type="entry name" value="adh_short_C2"/>
    <property type="match status" value="1"/>
</dbReference>
<dbReference type="Gene3D" id="3.40.50.720">
    <property type="entry name" value="NAD(P)-binding Rossmann-like Domain"/>
    <property type="match status" value="1"/>
</dbReference>
<comment type="similarity">
    <text evidence="1">Belongs to the short-chain dehydrogenases/reductases (SDR) family.</text>
</comment>
<accession>A0A844P0U2</accession>
<organism evidence="3 4">
    <name type="scientific">Aliivibrio fischeri</name>
    <name type="common">Vibrio fischeri</name>
    <dbReference type="NCBI Taxonomy" id="668"/>
    <lineage>
        <taxon>Bacteria</taxon>
        <taxon>Pseudomonadati</taxon>
        <taxon>Pseudomonadota</taxon>
        <taxon>Gammaproteobacteria</taxon>
        <taxon>Vibrionales</taxon>
        <taxon>Vibrionaceae</taxon>
        <taxon>Aliivibrio</taxon>
    </lineage>
</organism>
<dbReference type="AlphaFoldDB" id="A0A844P0U2"/>
<evidence type="ECO:0000256" key="1">
    <source>
        <dbReference type="ARBA" id="ARBA00006484"/>
    </source>
</evidence>
<keyword evidence="2" id="KW-0560">Oxidoreductase</keyword>
<protein>
    <submittedName>
        <fullName evidence="3">SDR family oxidoreductase</fullName>
    </submittedName>
</protein>
<dbReference type="InterPro" id="IPR051122">
    <property type="entry name" value="SDR_DHRS6-like"/>
</dbReference>
<dbReference type="PANTHER" id="PTHR43477:SF1">
    <property type="entry name" value="DIHYDROANTICAPSIN 7-DEHYDROGENASE"/>
    <property type="match status" value="1"/>
</dbReference>
<dbReference type="PRINTS" id="PR00081">
    <property type="entry name" value="GDHRDH"/>
</dbReference>
<dbReference type="InterPro" id="IPR002347">
    <property type="entry name" value="SDR_fam"/>
</dbReference>
<evidence type="ECO:0000313" key="4">
    <source>
        <dbReference type="Proteomes" id="UP000448038"/>
    </source>
</evidence>
<comment type="caution">
    <text evidence="3">The sequence shown here is derived from an EMBL/GenBank/DDBJ whole genome shotgun (WGS) entry which is preliminary data.</text>
</comment>
<gene>
    <name evidence="3" type="ORF">GNP88_07470</name>
</gene>
<proteinExistence type="inferred from homology"/>
<reference evidence="3 4" key="1">
    <citation type="submission" date="2019-11" db="EMBL/GenBank/DDBJ databases">
        <title>Using colonization assays and comparative genomics to discover symbiosis behaviors and factors in Vibrio fischeri.</title>
        <authorList>
            <person name="Bongrand C."/>
            <person name="Moriano-Gutierrez S."/>
            <person name="Arevalo P."/>
            <person name="Mcfall-Ngai M."/>
            <person name="Visick K."/>
            <person name="Polz M.F."/>
            <person name="Ruby E.G."/>
        </authorList>
    </citation>
    <scope>NUCLEOTIDE SEQUENCE [LARGE SCALE GENOMIC DNA]</scope>
    <source>
        <strain evidence="4">emors.4.1</strain>
    </source>
</reference>
<dbReference type="Proteomes" id="UP000448038">
    <property type="component" value="Unassembled WGS sequence"/>
</dbReference>
<dbReference type="PRINTS" id="PR00080">
    <property type="entry name" value="SDRFAMILY"/>
</dbReference>
<dbReference type="PANTHER" id="PTHR43477">
    <property type="entry name" value="DIHYDROANTICAPSIN 7-DEHYDROGENASE"/>
    <property type="match status" value="1"/>
</dbReference>
<dbReference type="EMBL" id="WOBN01000011">
    <property type="protein sequence ID" value="MUK49018.1"/>
    <property type="molecule type" value="Genomic_DNA"/>
</dbReference>
<dbReference type="SUPFAM" id="SSF51735">
    <property type="entry name" value="NAD(P)-binding Rossmann-fold domains"/>
    <property type="match status" value="1"/>
</dbReference>
<evidence type="ECO:0000313" key="3">
    <source>
        <dbReference type="EMBL" id="MUK49018.1"/>
    </source>
</evidence>
<evidence type="ECO:0000256" key="2">
    <source>
        <dbReference type="ARBA" id="ARBA00023002"/>
    </source>
</evidence>
<sequence length="250" mass="26953">MSDNSKLFVITGASSGIGLSICVKLLQQGHRVLGVSRSEKPEIVELKSNFPNTFIFCEKDLSVDIDSFPKWLFSLSKLHGKFSGLVHAAGMIEIVPIRFNNYQKMSELFNLNLFSGLSLAKAYSDKRICVGSSSSIVFISSVAAHIGSPGLVNYSASKSALIGAAKSLAKELAPQRIRVNTLSPGLIKTNLTEDKCGSAFFDKLEPFYPLGLGQPEYVADATAFLLSDEARWITGIDLVVDGGITLGINE</sequence>
<dbReference type="GO" id="GO:0016491">
    <property type="term" value="F:oxidoreductase activity"/>
    <property type="evidence" value="ECO:0007669"/>
    <property type="project" value="UniProtKB-KW"/>
</dbReference>
<dbReference type="RefSeq" id="WP_155655632.1">
    <property type="nucleotide sequence ID" value="NZ_WOBN01000011.1"/>
</dbReference>
<dbReference type="InterPro" id="IPR036291">
    <property type="entry name" value="NAD(P)-bd_dom_sf"/>
</dbReference>
<name>A0A844P0U2_ALIFS</name>